<accession>A0A382PGS6</accession>
<sequence>LLAALGTLPDLVYEPLVWTDGGYGPVIAYRRGPVGVAANTASDEHHVEIPAGASVAYATPGVRVDGERRLALAAHNAAIWVDLS</sequence>
<evidence type="ECO:0000313" key="1">
    <source>
        <dbReference type="EMBL" id="SVC72584.1"/>
    </source>
</evidence>
<dbReference type="AlphaFoldDB" id="A0A382PGS6"/>
<proteinExistence type="predicted"/>
<dbReference type="EMBL" id="UINC01107310">
    <property type="protein sequence ID" value="SVC72584.1"/>
    <property type="molecule type" value="Genomic_DNA"/>
</dbReference>
<reference evidence="1" key="1">
    <citation type="submission" date="2018-05" db="EMBL/GenBank/DDBJ databases">
        <authorList>
            <person name="Lanie J.A."/>
            <person name="Ng W.-L."/>
            <person name="Kazmierczak K.M."/>
            <person name="Andrzejewski T.M."/>
            <person name="Davidsen T.M."/>
            <person name="Wayne K.J."/>
            <person name="Tettelin H."/>
            <person name="Glass J.I."/>
            <person name="Rusch D."/>
            <person name="Podicherti R."/>
            <person name="Tsui H.-C.T."/>
            <person name="Winkler M.E."/>
        </authorList>
    </citation>
    <scope>NUCLEOTIDE SEQUENCE</scope>
</reference>
<protein>
    <submittedName>
        <fullName evidence="1">Uncharacterized protein</fullName>
    </submittedName>
</protein>
<organism evidence="1">
    <name type="scientific">marine metagenome</name>
    <dbReference type="NCBI Taxonomy" id="408172"/>
    <lineage>
        <taxon>unclassified sequences</taxon>
        <taxon>metagenomes</taxon>
        <taxon>ecological metagenomes</taxon>
    </lineage>
</organism>
<name>A0A382PGS6_9ZZZZ</name>
<gene>
    <name evidence="1" type="ORF">METZ01_LOCUS325438</name>
</gene>
<feature type="non-terminal residue" evidence="1">
    <location>
        <position position="1"/>
    </location>
</feature>